<evidence type="ECO:0000313" key="3">
    <source>
        <dbReference type="Proteomes" id="UP000724874"/>
    </source>
</evidence>
<name>A0A9P5NV63_GYMJU</name>
<dbReference type="EMBL" id="JADNYJ010000013">
    <property type="protein sequence ID" value="KAF8907844.1"/>
    <property type="molecule type" value="Genomic_DNA"/>
</dbReference>
<comment type="caution">
    <text evidence="2">The sequence shown here is derived from an EMBL/GenBank/DDBJ whole genome shotgun (WGS) entry which is preliminary data.</text>
</comment>
<dbReference type="Pfam" id="PF00005">
    <property type="entry name" value="ABC_tran"/>
    <property type="match status" value="1"/>
</dbReference>
<dbReference type="AlphaFoldDB" id="A0A9P5NV63"/>
<keyword evidence="3" id="KW-1185">Reference proteome</keyword>
<dbReference type="GO" id="GO:0005524">
    <property type="term" value="F:ATP binding"/>
    <property type="evidence" value="ECO:0007669"/>
    <property type="project" value="InterPro"/>
</dbReference>
<evidence type="ECO:0000259" key="1">
    <source>
        <dbReference type="Pfam" id="PF00005"/>
    </source>
</evidence>
<sequence>MTTANSKKQSDTMIVRNTIQRGSIILLMGPTGSGKSTFVNLLTKDENASGGHDLKYHVKTTQYVDPLSGISMRLVDTPAFDDNRSNVSDTDVLAKIARFLHDDDTQDVNGILYFHRISEHRMGGPIKKNLKVFKQLCGDNNFSHVRIITTHWNLVDEKEGKAREAALANGPFKTFVKGGAKFVRHDQSVESARSIVNEFIHHSPFQLKIQEELDFGQALGDTSAGGVLMEEIQAMQEKVEREAEAVRKDMVDAAYRGDDQKLMAQ</sequence>
<protein>
    <recommendedName>
        <fullName evidence="1">ABC transporter domain-containing protein</fullName>
    </recommendedName>
</protein>
<dbReference type="OrthoDB" id="8954335at2759"/>
<accession>A0A9P5NV63</accession>
<dbReference type="InterPro" id="IPR027417">
    <property type="entry name" value="P-loop_NTPase"/>
</dbReference>
<proteinExistence type="predicted"/>
<feature type="domain" description="ABC transporter" evidence="1">
    <location>
        <begin position="16"/>
        <end position="90"/>
    </location>
</feature>
<feature type="non-terminal residue" evidence="2">
    <location>
        <position position="265"/>
    </location>
</feature>
<dbReference type="Proteomes" id="UP000724874">
    <property type="component" value="Unassembled WGS sequence"/>
</dbReference>
<dbReference type="GO" id="GO:0016887">
    <property type="term" value="F:ATP hydrolysis activity"/>
    <property type="evidence" value="ECO:0007669"/>
    <property type="project" value="InterPro"/>
</dbReference>
<dbReference type="InterPro" id="IPR003439">
    <property type="entry name" value="ABC_transporter-like_ATP-bd"/>
</dbReference>
<reference evidence="2" key="1">
    <citation type="submission" date="2020-11" db="EMBL/GenBank/DDBJ databases">
        <authorList>
            <consortium name="DOE Joint Genome Institute"/>
            <person name="Ahrendt S."/>
            <person name="Riley R."/>
            <person name="Andreopoulos W."/>
            <person name="LaButti K."/>
            <person name="Pangilinan J."/>
            <person name="Ruiz-duenas F.J."/>
            <person name="Barrasa J.M."/>
            <person name="Sanchez-Garcia M."/>
            <person name="Camarero S."/>
            <person name="Miyauchi S."/>
            <person name="Serrano A."/>
            <person name="Linde D."/>
            <person name="Babiker R."/>
            <person name="Drula E."/>
            <person name="Ayuso-Fernandez I."/>
            <person name="Pacheco R."/>
            <person name="Padilla G."/>
            <person name="Ferreira P."/>
            <person name="Barriuso J."/>
            <person name="Kellner H."/>
            <person name="Castanera R."/>
            <person name="Alfaro M."/>
            <person name="Ramirez L."/>
            <person name="Pisabarro A.G."/>
            <person name="Kuo A."/>
            <person name="Tritt A."/>
            <person name="Lipzen A."/>
            <person name="He G."/>
            <person name="Yan M."/>
            <person name="Ng V."/>
            <person name="Cullen D."/>
            <person name="Martin F."/>
            <person name="Rosso M.-N."/>
            <person name="Henrissat B."/>
            <person name="Hibbett D."/>
            <person name="Martinez A.T."/>
            <person name="Grigoriev I.V."/>
        </authorList>
    </citation>
    <scope>NUCLEOTIDE SEQUENCE</scope>
    <source>
        <strain evidence="2">AH 44721</strain>
    </source>
</reference>
<organism evidence="2 3">
    <name type="scientific">Gymnopilus junonius</name>
    <name type="common">Spectacular rustgill mushroom</name>
    <name type="synonym">Gymnopilus spectabilis subsp. junonius</name>
    <dbReference type="NCBI Taxonomy" id="109634"/>
    <lineage>
        <taxon>Eukaryota</taxon>
        <taxon>Fungi</taxon>
        <taxon>Dikarya</taxon>
        <taxon>Basidiomycota</taxon>
        <taxon>Agaricomycotina</taxon>
        <taxon>Agaricomycetes</taxon>
        <taxon>Agaricomycetidae</taxon>
        <taxon>Agaricales</taxon>
        <taxon>Agaricineae</taxon>
        <taxon>Hymenogastraceae</taxon>
        <taxon>Gymnopilus</taxon>
    </lineage>
</organism>
<gene>
    <name evidence="2" type="ORF">CPB84DRAFT_1703907</name>
</gene>
<dbReference type="SUPFAM" id="SSF52540">
    <property type="entry name" value="P-loop containing nucleoside triphosphate hydrolases"/>
    <property type="match status" value="1"/>
</dbReference>
<dbReference type="Gene3D" id="3.40.50.300">
    <property type="entry name" value="P-loop containing nucleotide triphosphate hydrolases"/>
    <property type="match status" value="1"/>
</dbReference>
<evidence type="ECO:0000313" key="2">
    <source>
        <dbReference type="EMBL" id="KAF8907844.1"/>
    </source>
</evidence>